<dbReference type="PANTHER" id="PTHR46775:SF2">
    <property type="entry name" value="GBF-INTERACTING PROTEIN 1-LIKE"/>
    <property type="match status" value="1"/>
</dbReference>
<feature type="region of interest" description="Disordered" evidence="1">
    <location>
        <begin position="363"/>
        <end position="428"/>
    </location>
</feature>
<feature type="compositionally biased region" description="Polar residues" evidence="1">
    <location>
        <begin position="248"/>
        <end position="271"/>
    </location>
</feature>
<proteinExistence type="predicted"/>
<dbReference type="SUPFAM" id="SSF46934">
    <property type="entry name" value="UBA-like"/>
    <property type="match status" value="1"/>
</dbReference>
<feature type="compositionally biased region" description="Polar residues" evidence="1">
    <location>
        <begin position="225"/>
        <end position="239"/>
    </location>
</feature>
<dbReference type="PANTHER" id="PTHR46775">
    <property type="entry name" value="FLOCCULATION PROTEIN (DUF1296)"/>
    <property type="match status" value="1"/>
</dbReference>
<feature type="domain" description="GBF-interacting protein 1 N-terminal" evidence="2">
    <location>
        <begin position="9"/>
        <end position="67"/>
    </location>
</feature>
<feature type="compositionally biased region" description="Basic and acidic residues" evidence="1">
    <location>
        <begin position="108"/>
        <end position="122"/>
    </location>
</feature>
<sequence>MSGGSRVSIPNNVRKTIQDIKEITGKHSDEDIYSMLKECNMDPNETVQRLWYLDTFHEVKRKRDRRKVNVSRSASEESRWTTGMQQQGARGGQGNDSPYAGNGRNVSARKENGVNSHTERGFRPSLPVPQKTENNATPPVTNSLNISVNGPLSVSNGSSSHGRAPQLSSGVYSSASDPVLVPSLNSRIPGVGTIKCEVGSQRIAAESSAKSSTAHDVANNLQAASRIANSTNRARTSKPQRVEKSQHSESSQASPLQSHDGSLPVVSNQDVQSPQQLIGTSKVVASEAATVAVEVSSQSLPELNASVLEEATSELDMKLVKLNISAHQPVIFPHHLQVPEAYKNGLIFGSLDATFGQIVEYINGPDDGKGSTPATESIQKNDEAAREPSLSHQSVSSMAQEEDYPDHPQSPPHVPENLPPLEDDALSGSVLKYGNSKQDLMLPLGGPQYPLVQTPPGYSFAFGQPLPGGQLVQNEGHEPQSGNSLVLSTSGSTPLMTQPAGVGQNSIAVSPQQVPVFRHPYPPNYFPYSHYFPAVYLPPTAHQFLGHGGFPLQPSTSNVYLPPPPAASGVKFSVPLSKPGIHTGSPSHFGIPFGYNSSPVGYSPSPPVTSGSSASNEDVAASELKENNMYRMAQQSEGSLVWFPPSRRDISTLQANSFYNLPQGQHVTFSPAQAGHGPFTGIYHPAQTMAAPSTAHTLL</sequence>
<dbReference type="EMBL" id="GHES01038403">
    <property type="protein sequence ID" value="MPA68962.1"/>
    <property type="molecule type" value="Transcribed_RNA"/>
</dbReference>
<feature type="compositionally biased region" description="Pro residues" evidence="1">
    <location>
        <begin position="408"/>
        <end position="418"/>
    </location>
</feature>
<accession>A0A5B7BJ76</accession>
<organism evidence="3">
    <name type="scientific">Davidia involucrata</name>
    <name type="common">Dove tree</name>
    <dbReference type="NCBI Taxonomy" id="16924"/>
    <lineage>
        <taxon>Eukaryota</taxon>
        <taxon>Viridiplantae</taxon>
        <taxon>Streptophyta</taxon>
        <taxon>Embryophyta</taxon>
        <taxon>Tracheophyta</taxon>
        <taxon>Spermatophyta</taxon>
        <taxon>Magnoliopsida</taxon>
        <taxon>eudicotyledons</taxon>
        <taxon>Gunneridae</taxon>
        <taxon>Pentapetalae</taxon>
        <taxon>asterids</taxon>
        <taxon>Cornales</taxon>
        <taxon>Nyssaceae</taxon>
        <taxon>Davidia</taxon>
    </lineage>
</organism>
<dbReference type="InterPro" id="IPR009719">
    <property type="entry name" value="GIP1_N"/>
</dbReference>
<feature type="compositionally biased region" description="Polar residues" evidence="1">
    <location>
        <begin position="131"/>
        <end position="174"/>
    </location>
</feature>
<dbReference type="EC" id="2.7.1.48" evidence="3"/>
<evidence type="ECO:0000259" key="2">
    <source>
        <dbReference type="Pfam" id="PF06972"/>
    </source>
</evidence>
<dbReference type="InterPro" id="IPR009060">
    <property type="entry name" value="UBA-like_sf"/>
</dbReference>
<protein>
    <submittedName>
        <fullName evidence="3">Putative RNA polymerase II degradation factor 1 isoform X3</fullName>
        <ecNumber evidence="3">2.7.1.48</ecNumber>
    </submittedName>
</protein>
<dbReference type="GO" id="GO:0005634">
    <property type="term" value="C:nucleus"/>
    <property type="evidence" value="ECO:0007669"/>
    <property type="project" value="TreeGrafter"/>
</dbReference>
<reference evidence="3" key="1">
    <citation type="submission" date="2019-08" db="EMBL/GenBank/DDBJ databases">
        <title>Reference gene set and small RNA set construction with multiple tissues from Davidia involucrata Baill.</title>
        <authorList>
            <person name="Yang H."/>
            <person name="Zhou C."/>
            <person name="Li G."/>
            <person name="Wang J."/>
            <person name="Gao P."/>
            <person name="Wang M."/>
            <person name="Wang R."/>
            <person name="Zhao Y."/>
        </authorList>
    </citation>
    <scope>NUCLEOTIDE SEQUENCE</scope>
    <source>
        <tissue evidence="3">Mixed with DoveR01_LX</tissue>
    </source>
</reference>
<dbReference type="InterPro" id="IPR044277">
    <property type="entry name" value="GIP1"/>
</dbReference>
<feature type="compositionally biased region" description="Polar residues" evidence="1">
    <location>
        <begin position="390"/>
        <end position="399"/>
    </location>
</feature>
<evidence type="ECO:0000256" key="1">
    <source>
        <dbReference type="SAM" id="MobiDB-lite"/>
    </source>
</evidence>
<evidence type="ECO:0000313" key="3">
    <source>
        <dbReference type="EMBL" id="MPA68962.1"/>
    </source>
</evidence>
<dbReference type="Pfam" id="PF06972">
    <property type="entry name" value="GIP1_N"/>
    <property type="match status" value="1"/>
</dbReference>
<keyword evidence="3" id="KW-0808">Transferase</keyword>
<dbReference type="AlphaFoldDB" id="A0A5B7BJ76"/>
<dbReference type="GO" id="GO:0051082">
    <property type="term" value="F:unfolded protein binding"/>
    <property type="evidence" value="ECO:0007669"/>
    <property type="project" value="TreeGrafter"/>
</dbReference>
<feature type="region of interest" description="Disordered" evidence="1">
    <location>
        <begin position="61"/>
        <end position="174"/>
    </location>
</feature>
<dbReference type="GO" id="GO:0004849">
    <property type="term" value="F:uridine kinase activity"/>
    <property type="evidence" value="ECO:0007669"/>
    <property type="project" value="UniProtKB-EC"/>
</dbReference>
<feature type="region of interest" description="Disordered" evidence="1">
    <location>
        <begin position="225"/>
        <end position="271"/>
    </location>
</feature>
<name>A0A5B7BJ76_DAVIN</name>
<gene>
    <name evidence="3" type="ORF">Din_038403</name>
</gene>